<feature type="coiled-coil region" evidence="2">
    <location>
        <begin position="26"/>
        <end position="60"/>
    </location>
</feature>
<sequence length="236" mass="26392">MSILNRMMNITKAAAHELLEKLEDPVMMMNQYVRNMQEEIEGLQQEIVKQDAAVRGLKLQSEESARMAALYETKAFEALNAGREAEAREALAVKLHHAEKAAAHQEWYNSAVIRSAELASKLEAAKAEFEIMQKKRNDLVNRAQQAQAKLRNAMPSFSSDHTLDGGLAARGFQRMEEKIMQWEARLDLAGQGQPYASSSAYPSYGTTSPAAAPVDPAKEKLIAEQMEELRKRMPSE</sequence>
<evidence type="ECO:0000256" key="1">
    <source>
        <dbReference type="ARBA" id="ARBA00043985"/>
    </source>
</evidence>
<dbReference type="RefSeq" id="WP_258386854.1">
    <property type="nucleotide sequence ID" value="NZ_CP091430.1"/>
</dbReference>
<comment type="similarity">
    <text evidence="1">Belongs to the PspA/Vipp/IM30 family.</text>
</comment>
<dbReference type="Pfam" id="PF04012">
    <property type="entry name" value="PspA_IM30"/>
    <property type="match status" value="1"/>
</dbReference>
<reference evidence="4" key="1">
    <citation type="submission" date="2022-01" db="EMBL/GenBank/DDBJ databases">
        <title>Paenibacillus spongiae sp. nov., isolated from marine sponge.</title>
        <authorList>
            <person name="Li Z."/>
            <person name="Zhang M."/>
        </authorList>
    </citation>
    <scope>NUCLEOTIDE SEQUENCE</scope>
    <source>
        <strain evidence="4">PHS-Z3</strain>
    </source>
</reference>
<feature type="coiled-coil region" evidence="2">
    <location>
        <begin position="115"/>
        <end position="149"/>
    </location>
</feature>
<evidence type="ECO:0000313" key="4">
    <source>
        <dbReference type="EMBL" id="UVI30791.1"/>
    </source>
</evidence>
<name>A0ABY5SA31_9BACL</name>
<dbReference type="PANTHER" id="PTHR31088">
    <property type="entry name" value="MEMBRANE-ASSOCIATED PROTEIN VIPP1, CHLOROPLASTIC"/>
    <property type="match status" value="1"/>
</dbReference>
<dbReference type="PANTHER" id="PTHR31088:SF6">
    <property type="entry name" value="PHAGE SHOCK PROTEIN A"/>
    <property type="match status" value="1"/>
</dbReference>
<feature type="compositionally biased region" description="Low complexity" evidence="3">
    <location>
        <begin position="197"/>
        <end position="209"/>
    </location>
</feature>
<evidence type="ECO:0000313" key="5">
    <source>
        <dbReference type="Proteomes" id="UP001057877"/>
    </source>
</evidence>
<protein>
    <submittedName>
        <fullName evidence="4">PspA/IM30 family protein</fullName>
    </submittedName>
</protein>
<keyword evidence="2" id="KW-0175">Coiled coil</keyword>
<dbReference type="EMBL" id="CP091430">
    <property type="protein sequence ID" value="UVI30791.1"/>
    <property type="molecule type" value="Genomic_DNA"/>
</dbReference>
<evidence type="ECO:0000256" key="3">
    <source>
        <dbReference type="SAM" id="MobiDB-lite"/>
    </source>
</evidence>
<proteinExistence type="inferred from homology"/>
<gene>
    <name evidence="4" type="ORF">L1F29_02625</name>
</gene>
<accession>A0ABY5SA31</accession>
<dbReference type="Proteomes" id="UP001057877">
    <property type="component" value="Chromosome"/>
</dbReference>
<feature type="region of interest" description="Disordered" evidence="3">
    <location>
        <begin position="197"/>
        <end position="216"/>
    </location>
</feature>
<dbReference type="InterPro" id="IPR007157">
    <property type="entry name" value="PspA_VIPP1"/>
</dbReference>
<keyword evidence="5" id="KW-1185">Reference proteome</keyword>
<organism evidence="4 5">
    <name type="scientific">Paenibacillus spongiae</name>
    <dbReference type="NCBI Taxonomy" id="2909671"/>
    <lineage>
        <taxon>Bacteria</taxon>
        <taxon>Bacillati</taxon>
        <taxon>Bacillota</taxon>
        <taxon>Bacilli</taxon>
        <taxon>Bacillales</taxon>
        <taxon>Paenibacillaceae</taxon>
        <taxon>Paenibacillus</taxon>
    </lineage>
</organism>
<evidence type="ECO:0000256" key="2">
    <source>
        <dbReference type="SAM" id="Coils"/>
    </source>
</evidence>